<evidence type="ECO:0000313" key="5">
    <source>
        <dbReference type="WBParaSite" id="TCONS_00007200.p1"/>
    </source>
</evidence>
<dbReference type="WBParaSite" id="TCONS_00007200.p1">
    <property type="protein sequence ID" value="TCONS_00007200.p1"/>
    <property type="gene ID" value="XLOC_005249"/>
</dbReference>
<sequence length="1245" mass="143991">MGKKSRVSKISVCQEKKSPGRHYSFFDDFHSFLTKEDSIYRKFCNMSDYDVLENAIDDVMHRCFPNKSLQIKNESIDFDKLDSCDKVKIKHEMMKILKENVTPDNGCTEDAEDKSLKWVSQLLHIFSSEQAGPSSKACPIKALYEDIWMSHDDSDSGEEIEIPYEHNNIPVNSKNKFLPEKSSNLNNIFSNLANSISFCIANIHSLRAEIRSARKIIGGVGWKLFVSTHLHKGPSGPEKSLSFYVQCCPNSYDDNWSVKANCELSIYSHSNKCWRVGCQFSNTFNSTYDDCGLIHFIKWKDLFKDEAYSLDGRVYLEATIDIKGPIKVTSFREYNSRLKTYSSIFDLQMSKGNKREAEEICDMALKYCLKTDRKAIKHFEEKHSLIVHDRVVDTITRLQQKHPQNSDKGRLLKNMPSLKDFYFNEMFEKGDGMCGHCDVKVKDILLCTSEKVTKKEITIDKVEKNEKKESGEVDTDKTIRKKLVPRRKVCDCSSGQCGSIKVCKDCENQYYMLTLCYEIKNYIFSCAVYKKKKLFVMDDDSNGCNDKNEEDVNKESKVKFVKDNNLKGNFTFKKFEEKTISKLDLKGKAIEGEKKGKEEYSVEKLYYDKVNYFNFVAKRASIISHYLNNLSKTTPIETKKLLKQFCQNDVLINKNKLLSAIKDDALAFYLRIIPLWIEGDDNSIANQPLFLDFDKKYISTTIEVVFRSMNILKNICGDKIKNEGINLSCNDKEKYKESLNSVCIVPHSLIELMKKILNLWDDEYSKFSHEMEKNQKKLVDENLSISKKYDELMKEFNKVNEMFKSLSDDYSTKSKDISSFNEVKMKCEEYRKENENLTRNNQSIVDSKKKMAEELAYLKEQNKLLSSQLQEKDTVIKKFKKTAEQEKSSLIKENETLKTKCIRSELMYLKKNFSIGIKELYKVKKEALEYINTLKDLLESIDEKYSNTIYGKIKEFEDYICNIDKKIESATSNHKIHTTLIEEGKSLSQIGKIKIRKPKALPEKLNTKLFTKLDVVWCDNLSLQKLPTQNGKYCGKEKKKKFSSSSIGGGGGCSRRRLSSSPTSDAFSCSSGESQKVKDVFTDCGYYIASVSPVSDENTLTTIDANNYIKNNDDQKWTIYMNCHNGNYYEYSPIDEPIFETSKYPNTFDIFKLPRTFDNNQELLSNFGFIRSTSDFSLQEYDEIFSLRGESNSLMTTQNIKPLSEDKPFYFDKHTYDIDKMPSDDYQTLYKAFCSSNSQKSDCFQ</sequence>
<evidence type="ECO:0000259" key="3">
    <source>
        <dbReference type="PROSITE" id="PS50144"/>
    </source>
</evidence>
<feature type="region of interest" description="Disordered" evidence="2">
    <location>
        <begin position="1040"/>
        <end position="1071"/>
    </location>
</feature>
<dbReference type="Proteomes" id="UP000035681">
    <property type="component" value="Unplaced"/>
</dbReference>
<protein>
    <submittedName>
        <fullName evidence="5">MATH domain-containing protein</fullName>
    </submittedName>
</protein>
<dbReference type="Pfam" id="PF22486">
    <property type="entry name" value="MATH_2"/>
    <property type="match status" value="1"/>
</dbReference>
<keyword evidence="4" id="KW-1185">Reference proteome</keyword>
<dbReference type="InterPro" id="IPR008974">
    <property type="entry name" value="TRAF-like"/>
</dbReference>
<feature type="compositionally biased region" description="Polar residues" evidence="2">
    <location>
        <begin position="1062"/>
        <end position="1071"/>
    </location>
</feature>
<evidence type="ECO:0000313" key="4">
    <source>
        <dbReference type="Proteomes" id="UP000035681"/>
    </source>
</evidence>
<proteinExistence type="predicted"/>
<keyword evidence="1" id="KW-0175">Coiled coil</keyword>
<dbReference type="CDD" id="cd00121">
    <property type="entry name" value="MATH"/>
    <property type="match status" value="1"/>
</dbReference>
<name>A0AAF5D7D5_STRER</name>
<accession>A0AAF5D7D5</accession>
<dbReference type="SUPFAM" id="SSF49599">
    <property type="entry name" value="TRAF domain-like"/>
    <property type="match status" value="1"/>
</dbReference>
<feature type="domain" description="MATH" evidence="3">
    <location>
        <begin position="193"/>
        <end position="320"/>
    </location>
</feature>
<reference evidence="5" key="1">
    <citation type="submission" date="2024-02" db="UniProtKB">
        <authorList>
            <consortium name="WormBaseParasite"/>
        </authorList>
    </citation>
    <scope>IDENTIFICATION</scope>
</reference>
<evidence type="ECO:0000256" key="2">
    <source>
        <dbReference type="SAM" id="MobiDB-lite"/>
    </source>
</evidence>
<feature type="coiled-coil region" evidence="1">
    <location>
        <begin position="820"/>
        <end position="900"/>
    </location>
</feature>
<dbReference type="SMART" id="SM00061">
    <property type="entry name" value="MATH"/>
    <property type="match status" value="1"/>
</dbReference>
<evidence type="ECO:0000256" key="1">
    <source>
        <dbReference type="SAM" id="Coils"/>
    </source>
</evidence>
<dbReference type="PROSITE" id="PS50144">
    <property type="entry name" value="MATH"/>
    <property type="match status" value="1"/>
</dbReference>
<dbReference type="Gene3D" id="2.60.210.10">
    <property type="entry name" value="Apoptosis, Tumor Necrosis Factor Receptor Associated Protein 2, Chain A"/>
    <property type="match status" value="1"/>
</dbReference>
<dbReference type="AlphaFoldDB" id="A0AAF5D7D5"/>
<dbReference type="InterPro" id="IPR002083">
    <property type="entry name" value="MATH/TRAF_dom"/>
</dbReference>
<organism evidence="4 5">
    <name type="scientific">Strongyloides stercoralis</name>
    <name type="common">Threadworm</name>
    <dbReference type="NCBI Taxonomy" id="6248"/>
    <lineage>
        <taxon>Eukaryota</taxon>
        <taxon>Metazoa</taxon>
        <taxon>Ecdysozoa</taxon>
        <taxon>Nematoda</taxon>
        <taxon>Chromadorea</taxon>
        <taxon>Rhabditida</taxon>
        <taxon>Tylenchina</taxon>
        <taxon>Panagrolaimomorpha</taxon>
        <taxon>Strongyloidoidea</taxon>
        <taxon>Strongyloididae</taxon>
        <taxon>Strongyloides</taxon>
    </lineage>
</organism>